<dbReference type="InterPro" id="IPR046720">
    <property type="entry name" value="DUF6612"/>
</dbReference>
<dbReference type="KEGG" id="cfm:BJL90_00930"/>
<reference evidence="2 4" key="2">
    <citation type="submission" date="2017-03" db="EMBL/GenBank/DDBJ databases">
        <title>Complete sequence of Clostridium formicaceticum DSM 92.</title>
        <authorList>
            <person name="Poehlein A."/>
            <person name="Karl M."/>
            <person name="Bengelsdorf F.R."/>
            <person name="Duerre P."/>
            <person name="Daniel R."/>
        </authorList>
    </citation>
    <scope>NUCLEOTIDE SEQUENCE [LARGE SCALE GENOMIC DNA]</scope>
    <source>
        <strain evidence="2 4">DSM 92</strain>
    </source>
</reference>
<reference evidence="1 3" key="1">
    <citation type="submission" date="2016-10" db="EMBL/GenBank/DDBJ databases">
        <title>Complete Genome Sequence of Acetogen Clostridium formicoaceticum ATCC 27076.</title>
        <authorList>
            <person name="Bao T."/>
            <person name="Cheng C."/>
            <person name="Zhao J."/>
            <person name="Yang S.-T."/>
            <person name="Wang J."/>
            <person name="Wang M."/>
        </authorList>
    </citation>
    <scope>NUCLEOTIDE SEQUENCE [LARGE SCALE GENOMIC DNA]</scope>
    <source>
        <strain evidence="1 3">ATCC 27076</strain>
    </source>
</reference>
<dbReference type="Proteomes" id="UP000192478">
    <property type="component" value="Chromosome"/>
</dbReference>
<keyword evidence="3" id="KW-1185">Reference proteome</keyword>
<gene>
    <name evidence="1" type="ORF">BJL90_00930</name>
    <name evidence="2" type="ORF">CLFO_34180</name>
</gene>
<sequence>MKSLIKKIFFVVFCFFILILFVGCTITDVTNEALETTDIYNKSLDAVKAANSYDYEIASKEFIQMVLPPNPSEGGILDEESNSIEKSETETLIRGKLIQKPLSLEMIMKMNVLDQQDALESPATDLDSNSIELKIYMLEGKQYSYFSSWGAWAVQDLREIDIDWENLESINKRSNPMYFLNLLENDLAREAVLETDEQHYILSLQNDEDEFIRRIMEDILGYDTAIYEDIDAALDDIQLSEPNYKIWIDKETYLPTKSYFKYKLTTDIGEYTDIRVHESELSYRNFGAIDKIEIPDEAKNAINMEELLKDNI</sequence>
<dbReference type="AlphaFoldDB" id="A0AAC9RNT9"/>
<dbReference type="EMBL" id="CP020559">
    <property type="protein sequence ID" value="ARE89012.1"/>
    <property type="molecule type" value="Genomic_DNA"/>
</dbReference>
<dbReference type="RefSeq" id="WP_070963489.1">
    <property type="nucleotide sequence ID" value="NZ_CP017603.1"/>
</dbReference>
<evidence type="ECO:0000313" key="3">
    <source>
        <dbReference type="Proteomes" id="UP000177894"/>
    </source>
</evidence>
<protein>
    <submittedName>
        <fullName evidence="2">Uncharacterized protein</fullName>
    </submittedName>
</protein>
<evidence type="ECO:0000313" key="1">
    <source>
        <dbReference type="EMBL" id="AOY74643.1"/>
    </source>
</evidence>
<accession>A0AAC9RNT9</accession>
<evidence type="ECO:0000313" key="2">
    <source>
        <dbReference type="EMBL" id="ARE89012.1"/>
    </source>
</evidence>
<proteinExistence type="predicted"/>
<organism evidence="2 4">
    <name type="scientific">Clostridium formicaceticum</name>
    <dbReference type="NCBI Taxonomy" id="1497"/>
    <lineage>
        <taxon>Bacteria</taxon>
        <taxon>Bacillati</taxon>
        <taxon>Bacillota</taxon>
        <taxon>Clostridia</taxon>
        <taxon>Eubacteriales</taxon>
        <taxon>Clostridiaceae</taxon>
        <taxon>Clostridium</taxon>
    </lineage>
</organism>
<name>A0AAC9RNT9_9CLOT</name>
<dbReference type="PROSITE" id="PS51257">
    <property type="entry name" value="PROKAR_LIPOPROTEIN"/>
    <property type="match status" value="1"/>
</dbReference>
<dbReference type="Pfam" id="PF20316">
    <property type="entry name" value="DUF6612"/>
    <property type="match status" value="1"/>
</dbReference>
<dbReference type="Proteomes" id="UP000177894">
    <property type="component" value="Chromosome"/>
</dbReference>
<dbReference type="EMBL" id="CP017603">
    <property type="protein sequence ID" value="AOY74643.1"/>
    <property type="molecule type" value="Genomic_DNA"/>
</dbReference>
<evidence type="ECO:0000313" key="4">
    <source>
        <dbReference type="Proteomes" id="UP000192478"/>
    </source>
</evidence>